<feature type="transmembrane region" description="Helical" evidence="5">
    <location>
        <begin position="133"/>
        <end position="153"/>
    </location>
</feature>
<gene>
    <name evidence="8" type="ORF">PLOB_00002670</name>
</gene>
<evidence type="ECO:0000256" key="4">
    <source>
        <dbReference type="ARBA" id="ARBA00023136"/>
    </source>
</evidence>
<evidence type="ECO:0000313" key="9">
    <source>
        <dbReference type="Proteomes" id="UP001159405"/>
    </source>
</evidence>
<dbReference type="Pfam" id="PF05462">
    <property type="entry name" value="Dicty_CAR"/>
    <property type="match status" value="1"/>
</dbReference>
<dbReference type="PROSITE" id="PS50262">
    <property type="entry name" value="G_PROTEIN_RECEP_F1_2"/>
    <property type="match status" value="1"/>
</dbReference>
<protein>
    <recommendedName>
        <fullName evidence="10">G-protein coupled receptor 157</fullName>
    </recommendedName>
</protein>
<evidence type="ECO:0000256" key="1">
    <source>
        <dbReference type="ARBA" id="ARBA00004141"/>
    </source>
</evidence>
<evidence type="ECO:0000313" key="8">
    <source>
        <dbReference type="EMBL" id="CAH3043814.1"/>
    </source>
</evidence>
<dbReference type="InterPro" id="IPR017452">
    <property type="entry name" value="GPCR_Rhodpsn_7TM"/>
</dbReference>
<feature type="transmembrane region" description="Helical" evidence="5">
    <location>
        <begin position="241"/>
        <end position="263"/>
    </location>
</feature>
<keyword evidence="3 5" id="KW-1133">Transmembrane helix</keyword>
<feature type="domain" description="G-protein coupled receptors family 1 profile" evidence="7">
    <location>
        <begin position="43"/>
        <end position="250"/>
    </location>
</feature>
<sequence length="340" mass="38965">MASQNIPLYILEYTTTSGPQTEFAQGDINKVLSTTAAGLSIMGALVIIITFVMWPDLRTNSRNIILFISIGDLFVAITNIVGLYGHSHSLTCEIEATLNIVAILSSFFWTVFLSVYFYVTICRKISLEMEARMMRFFHVTAWGIPFLLAAIALGDRAVGNSNDFVSSGWCWIKYRQEWRKMMLWMFLAGKGWEILAYVTICVFYVLVKLQIRREMKMGIASGGHFLTLKSIEVVKKADRKLTFIPVVFILLRMWGTIRFFRFLAYHPENPPALKWLVILHGIGDSSQGFANFFLFCLFTDKIRKKFRQCCEQFIPKCSVEEKDPLLESTNLAYGARDFYT</sequence>
<feature type="domain" description="G-protein coupled receptors family 2 profile 2" evidence="6">
    <location>
        <begin position="29"/>
        <end position="299"/>
    </location>
</feature>
<evidence type="ECO:0000256" key="2">
    <source>
        <dbReference type="ARBA" id="ARBA00022692"/>
    </source>
</evidence>
<evidence type="ECO:0000256" key="5">
    <source>
        <dbReference type="SAM" id="Phobius"/>
    </source>
</evidence>
<dbReference type="SUPFAM" id="SSF81321">
    <property type="entry name" value="Family A G protein-coupled receptor-like"/>
    <property type="match status" value="1"/>
</dbReference>
<organism evidence="8 9">
    <name type="scientific">Porites lobata</name>
    <dbReference type="NCBI Taxonomy" id="104759"/>
    <lineage>
        <taxon>Eukaryota</taxon>
        <taxon>Metazoa</taxon>
        <taxon>Cnidaria</taxon>
        <taxon>Anthozoa</taxon>
        <taxon>Hexacorallia</taxon>
        <taxon>Scleractinia</taxon>
        <taxon>Fungiina</taxon>
        <taxon>Poritidae</taxon>
        <taxon>Porites</taxon>
    </lineage>
</organism>
<dbReference type="Gene3D" id="1.20.1070.10">
    <property type="entry name" value="Rhodopsin 7-helix transmembrane proteins"/>
    <property type="match status" value="1"/>
</dbReference>
<dbReference type="InterPro" id="IPR022343">
    <property type="entry name" value="GCR1-cAMP_receptor"/>
</dbReference>
<feature type="transmembrane region" description="Helical" evidence="5">
    <location>
        <begin position="31"/>
        <end position="52"/>
    </location>
</feature>
<accession>A0ABN8N613</accession>
<evidence type="ECO:0000259" key="7">
    <source>
        <dbReference type="PROSITE" id="PS50262"/>
    </source>
</evidence>
<evidence type="ECO:0008006" key="10">
    <source>
        <dbReference type="Google" id="ProtNLM"/>
    </source>
</evidence>
<comment type="subcellular location">
    <subcellularLocation>
        <location evidence="1">Membrane</location>
        <topology evidence="1">Multi-pass membrane protein</topology>
    </subcellularLocation>
</comment>
<dbReference type="PANTHER" id="PTHR23112:SF47">
    <property type="entry name" value="G-PROTEIN COUPLED RECEPTOR 157"/>
    <property type="match status" value="1"/>
</dbReference>
<proteinExistence type="predicted"/>
<dbReference type="EMBL" id="CALNXK010000011">
    <property type="protein sequence ID" value="CAH3043814.1"/>
    <property type="molecule type" value="Genomic_DNA"/>
</dbReference>
<keyword evidence="4 5" id="KW-0472">Membrane</keyword>
<dbReference type="Proteomes" id="UP001159405">
    <property type="component" value="Unassembled WGS sequence"/>
</dbReference>
<feature type="transmembrane region" description="Helical" evidence="5">
    <location>
        <begin position="96"/>
        <end position="121"/>
    </location>
</feature>
<reference evidence="8 9" key="1">
    <citation type="submission" date="2022-05" db="EMBL/GenBank/DDBJ databases">
        <authorList>
            <consortium name="Genoscope - CEA"/>
            <person name="William W."/>
        </authorList>
    </citation>
    <scope>NUCLEOTIDE SEQUENCE [LARGE SCALE GENOMIC DNA]</scope>
</reference>
<name>A0ABN8N613_9CNID</name>
<dbReference type="PROSITE" id="PS50261">
    <property type="entry name" value="G_PROTEIN_RECEP_F2_4"/>
    <property type="match status" value="1"/>
</dbReference>
<evidence type="ECO:0000259" key="6">
    <source>
        <dbReference type="PROSITE" id="PS50261"/>
    </source>
</evidence>
<dbReference type="PRINTS" id="PR02001">
    <property type="entry name" value="GCR1CAMPR"/>
</dbReference>
<evidence type="ECO:0000256" key="3">
    <source>
        <dbReference type="ARBA" id="ARBA00022989"/>
    </source>
</evidence>
<feature type="transmembrane region" description="Helical" evidence="5">
    <location>
        <begin position="183"/>
        <end position="207"/>
    </location>
</feature>
<dbReference type="PANTHER" id="PTHR23112">
    <property type="entry name" value="G PROTEIN-COUPLED RECEPTOR 157-RELATED"/>
    <property type="match status" value="1"/>
</dbReference>
<keyword evidence="9" id="KW-1185">Reference proteome</keyword>
<comment type="caution">
    <text evidence="8">The sequence shown here is derived from an EMBL/GenBank/DDBJ whole genome shotgun (WGS) entry which is preliminary data.</text>
</comment>
<feature type="transmembrane region" description="Helical" evidence="5">
    <location>
        <begin position="64"/>
        <end position="84"/>
    </location>
</feature>
<feature type="transmembrane region" description="Helical" evidence="5">
    <location>
        <begin position="275"/>
        <end position="298"/>
    </location>
</feature>
<dbReference type="InterPro" id="IPR017981">
    <property type="entry name" value="GPCR_2-like_7TM"/>
</dbReference>
<keyword evidence="2 5" id="KW-0812">Transmembrane</keyword>